<dbReference type="EMBL" id="VCIW01000003">
    <property type="protein sequence ID" value="TLS53154.1"/>
    <property type="molecule type" value="Genomic_DNA"/>
</dbReference>
<dbReference type="InterPro" id="IPR036390">
    <property type="entry name" value="WH_DNA-bd_sf"/>
</dbReference>
<dbReference type="InterPro" id="IPR036388">
    <property type="entry name" value="WH-like_DNA-bd_sf"/>
</dbReference>
<reference evidence="1 2" key="1">
    <citation type="submission" date="2019-05" db="EMBL/GenBank/DDBJ databases">
        <authorList>
            <person name="Narsing Rao M.P."/>
            <person name="Li W.J."/>
        </authorList>
    </citation>
    <scope>NUCLEOTIDE SEQUENCE [LARGE SCALE GENOMIC DNA]</scope>
    <source>
        <strain evidence="1 2">SYSU_K30003</strain>
    </source>
</reference>
<evidence type="ECO:0000313" key="1">
    <source>
        <dbReference type="EMBL" id="TLS53154.1"/>
    </source>
</evidence>
<dbReference type="Gene3D" id="1.10.10.10">
    <property type="entry name" value="Winged helix-like DNA-binding domain superfamily/Winged helix DNA-binding domain"/>
    <property type="match status" value="1"/>
</dbReference>
<dbReference type="AlphaFoldDB" id="A0A5R9GIA7"/>
<accession>A0A5R9GIA7</accession>
<protein>
    <recommendedName>
        <fullName evidence="3">DNA-binding response regulator</fullName>
    </recommendedName>
</protein>
<proteinExistence type="predicted"/>
<comment type="caution">
    <text evidence="1">The sequence shown here is derived from an EMBL/GenBank/DDBJ whole genome shotgun (WGS) entry which is preliminary data.</text>
</comment>
<organism evidence="1 2">
    <name type="scientific">Paenibacillus antri</name>
    <dbReference type="NCBI Taxonomy" id="2582848"/>
    <lineage>
        <taxon>Bacteria</taxon>
        <taxon>Bacillati</taxon>
        <taxon>Bacillota</taxon>
        <taxon>Bacilli</taxon>
        <taxon>Bacillales</taxon>
        <taxon>Paenibacillaceae</taxon>
        <taxon>Paenibacillus</taxon>
    </lineage>
</organism>
<evidence type="ECO:0008006" key="3">
    <source>
        <dbReference type="Google" id="ProtNLM"/>
    </source>
</evidence>
<dbReference type="RefSeq" id="WP_138193395.1">
    <property type="nucleotide sequence ID" value="NZ_VCIW01000003.1"/>
</dbReference>
<dbReference type="SUPFAM" id="SSF46785">
    <property type="entry name" value="Winged helix' DNA-binding domain"/>
    <property type="match status" value="1"/>
</dbReference>
<evidence type="ECO:0000313" key="2">
    <source>
        <dbReference type="Proteomes" id="UP000309676"/>
    </source>
</evidence>
<gene>
    <name evidence="1" type="ORF">FE782_07265</name>
</gene>
<dbReference type="Proteomes" id="UP000309676">
    <property type="component" value="Unassembled WGS sequence"/>
</dbReference>
<keyword evidence="2" id="KW-1185">Reference proteome</keyword>
<dbReference type="OrthoDB" id="2677830at2"/>
<name>A0A5R9GIA7_9BACL</name>
<sequence length="237" mass="28185">MMEMERSFDEAYEVWFRKHLKESAGDRRLQLERRMSKGSPYDHECAETRFLRDIWWPVYGELESLIPEYEIVDGLGKSRYLDHAMIRYPVLADLEVDGYASHQKEASRWSFADDRRRDAGLRMLGWDVLRIAFSDMQAHPLACQQLLSRWMDSIKPKPTINQEWKEHIIQYARYHSPFTISDIMQLLRTSEHTSRKLLKELLALQVLISAGTGDKRVTCYRLNEQYLQNRKPQLLKF</sequence>